<name>A0AA39V5H2_9LECA</name>
<keyword evidence="3" id="KW-1185">Reference proteome</keyword>
<evidence type="ECO:0000313" key="3">
    <source>
        <dbReference type="Proteomes" id="UP001166286"/>
    </source>
</evidence>
<dbReference type="AlphaFoldDB" id="A0AA39V5H2"/>
<reference evidence="2" key="1">
    <citation type="submission" date="2023-03" db="EMBL/GenBank/DDBJ databases">
        <title>Complete genome of Cladonia borealis.</title>
        <authorList>
            <person name="Park H."/>
        </authorList>
    </citation>
    <scope>NUCLEOTIDE SEQUENCE</scope>
    <source>
        <strain evidence="2">ANT050790</strain>
    </source>
</reference>
<sequence>MERCADPALRLEVDEFILDYLVHMALKGILKDYKRAQSGARNVKSQGAADITLHMVNVTSETTPSKTALQRLSDQRHNQAIAFRSMQQSLASLPLVDLNEYHAPQFRAPIKQQQSSRSPTPPGLSQSHVTSTPPSTSLLDSLPSFMALSAVFQTTTNQTTITDTWMRLAAGFMAQAVIEQYLIYGSTGDEVLQEAFAWGFDAECTAEEGSDEWEINAMFWGEDQVVPRWEEIRDAHMQALVPPAGTDLLTHLRGLIDNELSVPKFEECMIAFLDGLLRDQSIPVLAQVEMGQVDGVSREEARVLQQAIGIV</sequence>
<feature type="compositionally biased region" description="Polar residues" evidence="1">
    <location>
        <begin position="111"/>
        <end position="129"/>
    </location>
</feature>
<comment type="caution">
    <text evidence="2">The sequence shown here is derived from an EMBL/GenBank/DDBJ whole genome shotgun (WGS) entry which is preliminary data.</text>
</comment>
<evidence type="ECO:0000313" key="2">
    <source>
        <dbReference type="EMBL" id="KAK0516897.1"/>
    </source>
</evidence>
<gene>
    <name evidence="2" type="ORF">JMJ35_000052</name>
</gene>
<dbReference type="EMBL" id="JAFEKC020000001">
    <property type="protein sequence ID" value="KAK0516897.1"/>
    <property type="molecule type" value="Genomic_DNA"/>
</dbReference>
<protein>
    <submittedName>
        <fullName evidence="2">Uncharacterized protein</fullName>
    </submittedName>
</protein>
<evidence type="ECO:0000256" key="1">
    <source>
        <dbReference type="SAM" id="MobiDB-lite"/>
    </source>
</evidence>
<accession>A0AA39V5H2</accession>
<feature type="region of interest" description="Disordered" evidence="1">
    <location>
        <begin position="108"/>
        <end position="136"/>
    </location>
</feature>
<proteinExistence type="predicted"/>
<dbReference type="Proteomes" id="UP001166286">
    <property type="component" value="Unassembled WGS sequence"/>
</dbReference>
<organism evidence="2 3">
    <name type="scientific">Cladonia borealis</name>
    <dbReference type="NCBI Taxonomy" id="184061"/>
    <lineage>
        <taxon>Eukaryota</taxon>
        <taxon>Fungi</taxon>
        <taxon>Dikarya</taxon>
        <taxon>Ascomycota</taxon>
        <taxon>Pezizomycotina</taxon>
        <taxon>Lecanoromycetes</taxon>
        <taxon>OSLEUM clade</taxon>
        <taxon>Lecanoromycetidae</taxon>
        <taxon>Lecanorales</taxon>
        <taxon>Lecanorineae</taxon>
        <taxon>Cladoniaceae</taxon>
        <taxon>Cladonia</taxon>
    </lineage>
</organism>